<accession>A0A8J4SWQ1</accession>
<proteinExistence type="predicted"/>
<keyword evidence="3" id="KW-1185">Reference proteome</keyword>
<comment type="caution">
    <text evidence="2">The sequence shown here is derived from an EMBL/GenBank/DDBJ whole genome shotgun (WGS) entry which is preliminary data.</text>
</comment>
<organism evidence="2 3">
    <name type="scientific">Paragonimus heterotremus</name>
    <dbReference type="NCBI Taxonomy" id="100268"/>
    <lineage>
        <taxon>Eukaryota</taxon>
        <taxon>Metazoa</taxon>
        <taxon>Spiralia</taxon>
        <taxon>Lophotrochozoa</taxon>
        <taxon>Platyhelminthes</taxon>
        <taxon>Trematoda</taxon>
        <taxon>Digenea</taxon>
        <taxon>Plagiorchiida</taxon>
        <taxon>Troglotremata</taxon>
        <taxon>Troglotrematidae</taxon>
        <taxon>Paragonimus</taxon>
    </lineage>
</organism>
<dbReference type="AlphaFoldDB" id="A0A8J4SWQ1"/>
<sequence>MTIVVGPDKFPIHVRWIYSLICVSIFFFFLSSCLLGSVLYIHCRQTVYSNEPNSEQLGPVRIDTAAAVQRGKRAVVAAILDRITKVLTQIDNRISRVQQQLYNHMMQTNVTSKRMDRTLSTCCAFKR</sequence>
<keyword evidence="1" id="KW-0472">Membrane</keyword>
<reference evidence="2" key="1">
    <citation type="submission" date="2019-05" db="EMBL/GenBank/DDBJ databases">
        <title>Annotation for the trematode Paragonimus heterotremus.</title>
        <authorList>
            <person name="Choi Y.-J."/>
        </authorList>
    </citation>
    <scope>NUCLEOTIDE SEQUENCE</scope>
    <source>
        <strain evidence="2">LC</strain>
    </source>
</reference>
<name>A0A8J4SWQ1_9TREM</name>
<dbReference type="EMBL" id="LUCH01003440">
    <property type="protein sequence ID" value="KAF5400136.1"/>
    <property type="molecule type" value="Genomic_DNA"/>
</dbReference>
<keyword evidence="1" id="KW-1133">Transmembrane helix</keyword>
<protein>
    <submittedName>
        <fullName evidence="2">Uncharacterized protein</fullName>
    </submittedName>
</protein>
<evidence type="ECO:0000313" key="3">
    <source>
        <dbReference type="Proteomes" id="UP000748531"/>
    </source>
</evidence>
<evidence type="ECO:0000256" key="1">
    <source>
        <dbReference type="SAM" id="Phobius"/>
    </source>
</evidence>
<dbReference type="Proteomes" id="UP000748531">
    <property type="component" value="Unassembled WGS sequence"/>
</dbReference>
<gene>
    <name evidence="2" type="ORF">PHET_06493</name>
</gene>
<dbReference type="OrthoDB" id="6253324at2759"/>
<evidence type="ECO:0000313" key="2">
    <source>
        <dbReference type="EMBL" id="KAF5400136.1"/>
    </source>
</evidence>
<keyword evidence="1" id="KW-0812">Transmembrane</keyword>
<feature type="transmembrane region" description="Helical" evidence="1">
    <location>
        <begin position="16"/>
        <end position="41"/>
    </location>
</feature>